<evidence type="ECO:0000313" key="2">
    <source>
        <dbReference type="EMBL" id="MCD7458599.1"/>
    </source>
</evidence>
<feature type="non-terminal residue" evidence="2">
    <location>
        <position position="73"/>
    </location>
</feature>
<evidence type="ECO:0000313" key="3">
    <source>
        <dbReference type="Proteomes" id="UP000823775"/>
    </source>
</evidence>
<name>A0ABS8SIK1_DATST</name>
<feature type="compositionally biased region" description="Basic and acidic residues" evidence="1">
    <location>
        <begin position="46"/>
        <end position="73"/>
    </location>
</feature>
<feature type="compositionally biased region" description="Basic and acidic residues" evidence="1">
    <location>
        <begin position="9"/>
        <end position="39"/>
    </location>
</feature>
<proteinExistence type="predicted"/>
<keyword evidence="3" id="KW-1185">Reference proteome</keyword>
<sequence length="73" mass="8162">MCHLVPTLRADDVPLDPHKEVCDPPPDPCKKGHDVKEAAAENSESPDSRRSSRKDEGSHTMEKEVVEEKENAR</sequence>
<comment type="caution">
    <text evidence="2">The sequence shown here is derived from an EMBL/GenBank/DDBJ whole genome shotgun (WGS) entry which is preliminary data.</text>
</comment>
<organism evidence="2 3">
    <name type="scientific">Datura stramonium</name>
    <name type="common">Jimsonweed</name>
    <name type="synonym">Common thornapple</name>
    <dbReference type="NCBI Taxonomy" id="4076"/>
    <lineage>
        <taxon>Eukaryota</taxon>
        <taxon>Viridiplantae</taxon>
        <taxon>Streptophyta</taxon>
        <taxon>Embryophyta</taxon>
        <taxon>Tracheophyta</taxon>
        <taxon>Spermatophyta</taxon>
        <taxon>Magnoliopsida</taxon>
        <taxon>eudicotyledons</taxon>
        <taxon>Gunneridae</taxon>
        <taxon>Pentapetalae</taxon>
        <taxon>asterids</taxon>
        <taxon>lamiids</taxon>
        <taxon>Solanales</taxon>
        <taxon>Solanaceae</taxon>
        <taxon>Solanoideae</taxon>
        <taxon>Datureae</taxon>
        <taxon>Datura</taxon>
    </lineage>
</organism>
<reference evidence="2 3" key="1">
    <citation type="journal article" date="2021" name="BMC Genomics">
        <title>Datura genome reveals duplications of psychoactive alkaloid biosynthetic genes and high mutation rate following tissue culture.</title>
        <authorList>
            <person name="Rajewski A."/>
            <person name="Carter-House D."/>
            <person name="Stajich J."/>
            <person name="Litt A."/>
        </authorList>
    </citation>
    <scope>NUCLEOTIDE SEQUENCE [LARGE SCALE GENOMIC DNA]</scope>
    <source>
        <strain evidence="2">AR-01</strain>
    </source>
</reference>
<protein>
    <submittedName>
        <fullName evidence="2">Uncharacterized protein</fullName>
    </submittedName>
</protein>
<dbReference type="Proteomes" id="UP000823775">
    <property type="component" value="Unassembled WGS sequence"/>
</dbReference>
<dbReference type="EMBL" id="JACEIK010000528">
    <property type="protein sequence ID" value="MCD7458599.1"/>
    <property type="molecule type" value="Genomic_DNA"/>
</dbReference>
<accession>A0ABS8SIK1</accession>
<gene>
    <name evidence="2" type="ORF">HAX54_038634</name>
</gene>
<evidence type="ECO:0000256" key="1">
    <source>
        <dbReference type="SAM" id="MobiDB-lite"/>
    </source>
</evidence>
<feature type="region of interest" description="Disordered" evidence="1">
    <location>
        <begin position="1"/>
        <end position="73"/>
    </location>
</feature>